<evidence type="ECO:0000313" key="9">
    <source>
        <dbReference type="Proteomes" id="UP000646946"/>
    </source>
</evidence>
<sequence length="345" mass="37963">MLEIDGSYGEGGGSIVRTAVGLSVFTGKPLYIYNVRKNRPQPGLKVQHLQGVKAAAELCGGKIIGAELGSTEIKFFPEKNFSDKVKVEIETAGSIGLVLQVLQIAALKAEKKVKVEIRGGATYGKWAPPIDFVQNVFYKILEKIGYKIDLEVERHGFYPKGRARVNAIFYPANELKGLNLIEQGKLENVSGLSIASKHLEQKKVAERQKISARGEIFNKLQVSPNIKTEYLEAENIGSAITLWLTTQSGAILGASKIGEQTLRAEIVGKEASQSLIEDFKSDATIDRHSLDQIIPFLALSRSASTLKFSKLTSHAHTNIWVCEQFFGKILHTHENILTKNQYAAI</sequence>
<dbReference type="InterPro" id="IPR017770">
    <property type="entry name" value="RNA3'_term_phos_cyc_type_1"/>
</dbReference>
<dbReference type="GO" id="GO:0003963">
    <property type="term" value="F:RNA-3'-phosphate cyclase activity"/>
    <property type="evidence" value="ECO:0007669"/>
    <property type="project" value="UniProtKB-UniRule"/>
</dbReference>
<dbReference type="InterPro" id="IPR036553">
    <property type="entry name" value="RPTC_insert"/>
</dbReference>
<name>A0A832V4I6_9ARCH</name>
<dbReference type="InterPro" id="IPR013791">
    <property type="entry name" value="RNA3'-term_phos_cycl_insert"/>
</dbReference>
<evidence type="ECO:0000256" key="1">
    <source>
        <dbReference type="ARBA" id="ARBA00009206"/>
    </source>
</evidence>
<feature type="domain" description="RNA 3'-terminal phosphate cyclase insert" evidence="7">
    <location>
        <begin position="182"/>
        <end position="278"/>
    </location>
</feature>
<dbReference type="EC" id="6.5.1.4" evidence="5"/>
<dbReference type="PIRSF" id="PIRSF005378">
    <property type="entry name" value="RNA3'_term_phos_cycl_euk"/>
    <property type="match status" value="1"/>
</dbReference>
<organism evidence="8 9">
    <name type="scientific">Candidatus Naiadarchaeum limnaeum</name>
    <dbReference type="NCBI Taxonomy" id="2756139"/>
    <lineage>
        <taxon>Archaea</taxon>
        <taxon>Candidatus Undinarchaeota</taxon>
        <taxon>Candidatus Undinarchaeia</taxon>
        <taxon>Candidatus Naiadarchaeales</taxon>
        <taxon>Candidatus Naiadarchaeaceae</taxon>
        <taxon>Candidatus Naiadarchaeum</taxon>
    </lineage>
</organism>
<dbReference type="GO" id="GO:0006396">
    <property type="term" value="P:RNA processing"/>
    <property type="evidence" value="ECO:0007669"/>
    <property type="project" value="UniProtKB-UniRule"/>
</dbReference>
<comment type="similarity">
    <text evidence="1">Belongs to the RNA 3'-terminal cyclase family. Type 1 subfamily.</text>
</comment>
<comment type="caution">
    <text evidence="8">The sequence shown here is derived from an EMBL/GenBank/DDBJ whole genome shotgun (WGS) entry which is preliminary data.</text>
</comment>
<feature type="domain" description="RNA 3'-terminal phosphate cyclase" evidence="6">
    <location>
        <begin position="8"/>
        <end position="327"/>
    </location>
</feature>
<dbReference type="InterPro" id="IPR000228">
    <property type="entry name" value="RNA3'_term_phos_cyc"/>
</dbReference>
<dbReference type="Pfam" id="PF01137">
    <property type="entry name" value="RTC"/>
    <property type="match status" value="1"/>
</dbReference>
<dbReference type="GO" id="GO:0000166">
    <property type="term" value="F:nucleotide binding"/>
    <property type="evidence" value="ECO:0007669"/>
    <property type="project" value="UniProtKB-KW"/>
</dbReference>
<dbReference type="InterPro" id="IPR037136">
    <property type="entry name" value="RNA3'_phos_cyclase_dom_sf"/>
</dbReference>
<dbReference type="Gene3D" id="3.65.10.20">
    <property type="entry name" value="RNA 3'-terminal phosphate cyclase domain"/>
    <property type="match status" value="1"/>
</dbReference>
<dbReference type="Gene3D" id="3.30.360.20">
    <property type="entry name" value="RNA 3'-terminal phosphate cyclase, insert domain"/>
    <property type="match status" value="1"/>
</dbReference>
<keyword evidence="4" id="KW-0547">Nucleotide-binding</keyword>
<accession>A0A832V4I6</accession>
<gene>
    <name evidence="8" type="ORF">H1016_00640</name>
</gene>
<evidence type="ECO:0000256" key="2">
    <source>
        <dbReference type="ARBA" id="ARBA00021428"/>
    </source>
</evidence>
<dbReference type="Proteomes" id="UP000646946">
    <property type="component" value="Unassembled WGS sequence"/>
</dbReference>
<evidence type="ECO:0000313" key="8">
    <source>
        <dbReference type="EMBL" id="HIK00030.1"/>
    </source>
</evidence>
<protein>
    <recommendedName>
        <fullName evidence="2 5">RNA 3'-terminal phosphate cyclase</fullName>
        <ecNumber evidence="5">6.5.1.4</ecNumber>
    </recommendedName>
</protein>
<dbReference type="Pfam" id="PF05189">
    <property type="entry name" value="RTC_insert"/>
    <property type="match status" value="1"/>
</dbReference>
<evidence type="ECO:0000256" key="5">
    <source>
        <dbReference type="NCBIfam" id="TIGR03399"/>
    </source>
</evidence>
<dbReference type="SUPFAM" id="SSF55205">
    <property type="entry name" value="EPT/RTPC-like"/>
    <property type="match status" value="1"/>
</dbReference>
<keyword evidence="3 8" id="KW-0436">Ligase</keyword>
<dbReference type="AlphaFoldDB" id="A0A832V4I6"/>
<evidence type="ECO:0000256" key="3">
    <source>
        <dbReference type="ARBA" id="ARBA00022598"/>
    </source>
</evidence>
<dbReference type="NCBIfam" id="TIGR03399">
    <property type="entry name" value="RNA_3prim_cycl"/>
    <property type="match status" value="1"/>
</dbReference>
<dbReference type="EMBL" id="DVAB01000007">
    <property type="protein sequence ID" value="HIK00030.1"/>
    <property type="molecule type" value="Genomic_DNA"/>
</dbReference>
<evidence type="ECO:0000259" key="6">
    <source>
        <dbReference type="Pfam" id="PF01137"/>
    </source>
</evidence>
<reference evidence="8 9" key="1">
    <citation type="journal article" name="Nat. Commun.">
        <title>Undinarchaeota illuminate DPANN phylogeny and the impact of gene transfer on archaeal evolution.</title>
        <authorList>
            <person name="Dombrowski N."/>
            <person name="Williams T.A."/>
            <person name="Sun J."/>
            <person name="Woodcroft B.J."/>
            <person name="Lee J.H."/>
            <person name="Minh B.Q."/>
            <person name="Rinke C."/>
            <person name="Spang A."/>
        </authorList>
    </citation>
    <scope>NUCLEOTIDE SEQUENCE [LARGE SCALE GENOMIC DNA]</scope>
    <source>
        <strain evidence="8">MAG_bin1129</strain>
    </source>
</reference>
<evidence type="ECO:0000256" key="4">
    <source>
        <dbReference type="ARBA" id="ARBA00022741"/>
    </source>
</evidence>
<dbReference type="InterPro" id="IPR013792">
    <property type="entry name" value="RNA3'P_cycl/enolpyr_Trfase_a/b"/>
</dbReference>
<dbReference type="InterPro" id="IPR023797">
    <property type="entry name" value="RNA3'_phos_cyclase_dom"/>
</dbReference>
<dbReference type="PANTHER" id="PTHR11096">
    <property type="entry name" value="RNA 3' TERMINAL PHOSPHATE CYCLASE"/>
    <property type="match status" value="1"/>
</dbReference>
<proteinExistence type="inferred from homology"/>
<dbReference type="PANTHER" id="PTHR11096:SF0">
    <property type="entry name" value="RNA 3'-TERMINAL PHOSPHATE CYCLASE"/>
    <property type="match status" value="1"/>
</dbReference>
<keyword evidence="9" id="KW-1185">Reference proteome</keyword>
<evidence type="ECO:0000259" key="7">
    <source>
        <dbReference type="Pfam" id="PF05189"/>
    </source>
</evidence>